<evidence type="ECO:0000313" key="13">
    <source>
        <dbReference type="Proteomes" id="UP000005220"/>
    </source>
</evidence>
<dbReference type="GO" id="GO:0006675">
    <property type="term" value="P:mannosyl-inositol phosphorylceramide metabolic process"/>
    <property type="evidence" value="ECO:0007669"/>
    <property type="project" value="EnsemblFungi"/>
</dbReference>
<proteinExistence type="inferred from homology"/>
<feature type="domain" description="T-SNARE coiled-coil homology" evidence="11">
    <location>
        <begin position="232"/>
        <end position="294"/>
    </location>
</feature>
<dbReference type="InterPro" id="IPR000727">
    <property type="entry name" value="T_SNARE_dom"/>
</dbReference>
<dbReference type="EMBL" id="HE650829">
    <property type="protein sequence ID" value="CCF59979.1"/>
    <property type="molecule type" value="Genomic_DNA"/>
</dbReference>
<dbReference type="Pfam" id="PF05739">
    <property type="entry name" value="SNARE"/>
    <property type="match status" value="1"/>
</dbReference>
<gene>
    <name evidence="12" type="primary">KAFR0I01990</name>
    <name evidence="12" type="ORF">KAFR_0I01990</name>
</gene>
<name>H2B029_KAZAF</name>
<keyword evidence="6 10" id="KW-1133">Transmembrane helix</keyword>
<dbReference type="OrthoDB" id="10251371at2759"/>
<feature type="transmembrane region" description="Helical" evidence="10">
    <location>
        <begin position="306"/>
        <end position="323"/>
    </location>
</feature>
<evidence type="ECO:0000313" key="12">
    <source>
        <dbReference type="EMBL" id="CCF59979.1"/>
    </source>
</evidence>
<dbReference type="Proteomes" id="UP000005220">
    <property type="component" value="Chromosome 9"/>
</dbReference>
<keyword evidence="5" id="KW-0653">Protein transport</keyword>
<dbReference type="GO" id="GO:0006896">
    <property type="term" value="P:Golgi to vacuole transport"/>
    <property type="evidence" value="ECO:0007669"/>
    <property type="project" value="EnsemblFungi"/>
</dbReference>
<protein>
    <recommendedName>
        <fullName evidence="11">t-SNARE coiled-coil homology domain-containing protein</fullName>
    </recommendedName>
</protein>
<keyword evidence="4 10" id="KW-0812">Transmembrane</keyword>
<dbReference type="RefSeq" id="XP_003959114.1">
    <property type="nucleotide sequence ID" value="XM_003959065.1"/>
</dbReference>
<dbReference type="KEGG" id="kaf:KAFR_0I01990"/>
<evidence type="ECO:0000256" key="10">
    <source>
        <dbReference type="SAM" id="Phobius"/>
    </source>
</evidence>
<dbReference type="InParanoid" id="H2B029"/>
<keyword evidence="9 10" id="KW-0472">Membrane</keyword>
<dbReference type="GeneID" id="13883720"/>
<organism evidence="12 13">
    <name type="scientific">Kazachstania africana (strain ATCC 22294 / BCRC 22015 / CBS 2517 / CECT 1963 / NBRC 1671 / NRRL Y-8276)</name>
    <name type="common">Yeast</name>
    <name type="synonym">Kluyveromyces africanus</name>
    <dbReference type="NCBI Taxonomy" id="1071382"/>
    <lineage>
        <taxon>Eukaryota</taxon>
        <taxon>Fungi</taxon>
        <taxon>Dikarya</taxon>
        <taxon>Ascomycota</taxon>
        <taxon>Saccharomycotina</taxon>
        <taxon>Saccharomycetes</taxon>
        <taxon>Saccharomycetales</taxon>
        <taxon>Saccharomycetaceae</taxon>
        <taxon>Kazachstania</taxon>
    </lineage>
</organism>
<dbReference type="GO" id="GO:0005802">
    <property type="term" value="C:trans-Golgi network"/>
    <property type="evidence" value="ECO:0007669"/>
    <property type="project" value="EnsemblFungi"/>
</dbReference>
<evidence type="ECO:0000256" key="8">
    <source>
        <dbReference type="ARBA" id="ARBA00023054"/>
    </source>
</evidence>
<dbReference type="PROSITE" id="PS00914">
    <property type="entry name" value="SYNTAXIN"/>
    <property type="match status" value="1"/>
</dbReference>
<dbReference type="InterPro" id="IPR006012">
    <property type="entry name" value="Syntaxin/epimorphin_CS"/>
</dbReference>
<evidence type="ECO:0000256" key="7">
    <source>
        <dbReference type="ARBA" id="ARBA00023034"/>
    </source>
</evidence>
<sequence>MFRDRTNLFLSYRRTFSHFADSLGTKNNNINDEFVGDGNDIELESYPMITHNQENNTLPPLFVDIARDIDEYLDQTNRRMEQLMKLYRKNSLPGFEDNTKDEKMIEELSIKILELFQRCYNVIKKLKTIFQEQFLQGKQLNKSELIILDNLTKQYADKIQWESNKFRILQNNYLKYLNKDDLKPILPKNNKESSQLLLLEEENVGGKERLDRDIESYSRHTLQTQMNKRSNERYLQERDEEITKLATSVFEVSTIFKEMQHLIIDQGTIVDRIDYNLENTVIELKSANRELDKATHYQKRTQKCKIILFLSLCVLVLFFLVMLKPHNKTVYKTVPPPKPVEEISIEEPANLDKVMA</sequence>
<evidence type="ECO:0000256" key="4">
    <source>
        <dbReference type="ARBA" id="ARBA00022692"/>
    </source>
</evidence>
<keyword evidence="7" id="KW-0333">Golgi apparatus</keyword>
<dbReference type="PANTHER" id="PTHR19957:SF83">
    <property type="entry name" value="SYNTAXIN-16"/>
    <property type="match status" value="1"/>
</dbReference>
<dbReference type="SUPFAM" id="SSF47661">
    <property type="entry name" value="t-snare proteins"/>
    <property type="match status" value="1"/>
</dbReference>
<dbReference type="FunCoup" id="H2B029">
    <property type="interactions" value="815"/>
</dbReference>
<dbReference type="SMART" id="SM00397">
    <property type="entry name" value="t_SNARE"/>
    <property type="match status" value="1"/>
</dbReference>
<dbReference type="GO" id="GO:0032527">
    <property type="term" value="P:protein exit from endoplasmic reticulum"/>
    <property type="evidence" value="ECO:0007669"/>
    <property type="project" value="EnsemblFungi"/>
</dbReference>
<evidence type="ECO:0000259" key="11">
    <source>
        <dbReference type="PROSITE" id="PS50192"/>
    </source>
</evidence>
<dbReference type="PANTHER" id="PTHR19957">
    <property type="entry name" value="SYNTAXIN"/>
    <property type="match status" value="1"/>
</dbReference>
<dbReference type="CDD" id="cd15845">
    <property type="entry name" value="SNARE_syntaxin16"/>
    <property type="match status" value="1"/>
</dbReference>
<accession>H2B029</accession>
<dbReference type="InterPro" id="IPR010989">
    <property type="entry name" value="SNARE"/>
</dbReference>
<dbReference type="GO" id="GO:0010008">
    <property type="term" value="C:endosome membrane"/>
    <property type="evidence" value="ECO:0007669"/>
    <property type="project" value="EnsemblFungi"/>
</dbReference>
<evidence type="ECO:0000256" key="6">
    <source>
        <dbReference type="ARBA" id="ARBA00022989"/>
    </source>
</evidence>
<dbReference type="PROSITE" id="PS50192">
    <property type="entry name" value="T_SNARE"/>
    <property type="match status" value="1"/>
</dbReference>
<dbReference type="GO" id="GO:0000149">
    <property type="term" value="F:SNARE binding"/>
    <property type="evidence" value="ECO:0007669"/>
    <property type="project" value="TreeGrafter"/>
</dbReference>
<evidence type="ECO:0000256" key="5">
    <source>
        <dbReference type="ARBA" id="ARBA00022927"/>
    </source>
</evidence>
<dbReference type="Gene3D" id="1.20.58.70">
    <property type="match status" value="1"/>
</dbReference>
<dbReference type="GO" id="GO:0005484">
    <property type="term" value="F:SNAP receptor activity"/>
    <property type="evidence" value="ECO:0007669"/>
    <property type="project" value="EnsemblFungi"/>
</dbReference>
<dbReference type="GO" id="GO:0000139">
    <property type="term" value="C:Golgi membrane"/>
    <property type="evidence" value="ECO:0007669"/>
    <property type="project" value="UniProtKB-SubCell"/>
</dbReference>
<keyword evidence="13" id="KW-1185">Reference proteome</keyword>
<comment type="similarity">
    <text evidence="2">Belongs to the syntaxin family.</text>
</comment>
<reference evidence="12 13" key="1">
    <citation type="journal article" date="2011" name="Proc. Natl. Acad. Sci. U.S.A.">
        <title>Evolutionary erosion of yeast sex chromosomes by mating-type switching accidents.</title>
        <authorList>
            <person name="Gordon J.L."/>
            <person name="Armisen D."/>
            <person name="Proux-Wera E."/>
            <person name="Oheigeartaigh S.S."/>
            <person name="Byrne K.P."/>
            <person name="Wolfe K.H."/>
        </authorList>
    </citation>
    <scope>NUCLEOTIDE SEQUENCE [LARGE SCALE GENOMIC DNA]</scope>
    <source>
        <strain evidence="13">ATCC 22294 / BCRC 22015 / CBS 2517 / CECT 1963 / NBRC 1671 / NRRL Y-8276</strain>
    </source>
</reference>
<dbReference type="GO" id="GO:0031201">
    <property type="term" value="C:SNARE complex"/>
    <property type="evidence" value="ECO:0007669"/>
    <property type="project" value="EnsemblFungi"/>
</dbReference>
<evidence type="ECO:0000256" key="1">
    <source>
        <dbReference type="ARBA" id="ARBA00004409"/>
    </source>
</evidence>
<evidence type="ECO:0000256" key="3">
    <source>
        <dbReference type="ARBA" id="ARBA00022448"/>
    </source>
</evidence>
<evidence type="ECO:0000256" key="2">
    <source>
        <dbReference type="ARBA" id="ARBA00009063"/>
    </source>
</evidence>
<dbReference type="STRING" id="1071382.H2B029"/>
<comment type="subcellular location">
    <subcellularLocation>
        <location evidence="1">Golgi apparatus membrane</location>
        <topology evidence="1">Single-pass type IV membrane protein</topology>
    </subcellularLocation>
</comment>
<dbReference type="GO" id="GO:0009306">
    <property type="term" value="P:protein secretion"/>
    <property type="evidence" value="ECO:0007669"/>
    <property type="project" value="EnsemblFungi"/>
</dbReference>
<keyword evidence="3" id="KW-0813">Transport</keyword>
<dbReference type="InterPro" id="IPR045242">
    <property type="entry name" value="Syntaxin"/>
</dbReference>
<dbReference type="GO" id="GO:0048278">
    <property type="term" value="P:vesicle docking"/>
    <property type="evidence" value="ECO:0007669"/>
    <property type="project" value="TreeGrafter"/>
</dbReference>
<keyword evidence="8" id="KW-0175">Coiled coil</keyword>
<dbReference type="GO" id="GO:0032258">
    <property type="term" value="P:cytoplasm to vacuole targeting by the Cvt pathway"/>
    <property type="evidence" value="ECO:0007669"/>
    <property type="project" value="EnsemblFungi"/>
</dbReference>
<dbReference type="eggNOG" id="KOG0809">
    <property type="taxonomic scope" value="Eukaryota"/>
</dbReference>
<dbReference type="HOGENOM" id="CLU_038177_0_1_1"/>
<evidence type="ECO:0000256" key="9">
    <source>
        <dbReference type="ARBA" id="ARBA00023136"/>
    </source>
</evidence>
<dbReference type="GO" id="GO:0006897">
    <property type="term" value="P:endocytosis"/>
    <property type="evidence" value="ECO:0007669"/>
    <property type="project" value="EnsemblFungi"/>
</dbReference>
<dbReference type="AlphaFoldDB" id="H2B029"/>
<dbReference type="GO" id="GO:0006906">
    <property type="term" value="P:vesicle fusion"/>
    <property type="evidence" value="ECO:0007669"/>
    <property type="project" value="EnsemblFungi"/>
</dbReference>